<dbReference type="CDD" id="cd04163">
    <property type="entry name" value="Era"/>
    <property type="match status" value="1"/>
</dbReference>
<evidence type="ECO:0000313" key="7">
    <source>
        <dbReference type="EMBL" id="VAX09925.1"/>
    </source>
</evidence>
<dbReference type="InterPro" id="IPR030388">
    <property type="entry name" value="G_ERA_dom"/>
</dbReference>
<dbReference type="NCBIfam" id="TIGR00436">
    <property type="entry name" value="era"/>
    <property type="match status" value="1"/>
</dbReference>
<dbReference type="InterPro" id="IPR009019">
    <property type="entry name" value="KH_sf_prok-type"/>
</dbReference>
<dbReference type="Pfam" id="PF01926">
    <property type="entry name" value="MMR_HSR1"/>
    <property type="match status" value="1"/>
</dbReference>
<dbReference type="CDD" id="cd22534">
    <property type="entry name" value="KH-II_Era"/>
    <property type="match status" value="1"/>
</dbReference>
<dbReference type="Pfam" id="PF07650">
    <property type="entry name" value="KH_2"/>
    <property type="match status" value="1"/>
</dbReference>
<dbReference type="HAMAP" id="MF_00367">
    <property type="entry name" value="GTPase_Era"/>
    <property type="match status" value="1"/>
</dbReference>
<dbReference type="NCBIfam" id="NF000908">
    <property type="entry name" value="PRK00089.1"/>
    <property type="match status" value="1"/>
</dbReference>
<evidence type="ECO:0000259" key="6">
    <source>
        <dbReference type="PROSITE" id="PS51713"/>
    </source>
</evidence>
<dbReference type="InterPro" id="IPR027417">
    <property type="entry name" value="P-loop_NTPase"/>
</dbReference>
<sequence length="299" mass="33671">MSNTPNNRCGYVSIIGRPNAGKSTLLNRLVGQKLAITSRKPQTTRHSILGVKTDACGQIIYVDTPGIHQRDDHAMNRYLNRTAKTMLHGVDFILFVVDAMKWTAEDTAVLDLISKTQVPAVLVINKLDQIEDKGAMLPFIKELSERHCFRDIIPLSAKTGKNVSGLEELVLAAMPEGDNIFPEDQLTDRSERFFAAELVREQLTRRYAKEIPYALTVEIEQFEDAGNMYRIGALVWVEREGQKNIIIGKQGEALKAVGTQARMEMEKLFEKKVYLSIWVKVKKSWSSDEGALVRLGYSD</sequence>
<dbReference type="FunFam" id="3.30.300.20:FF:000003">
    <property type="entry name" value="GTPase Era"/>
    <property type="match status" value="1"/>
</dbReference>
<dbReference type="SUPFAM" id="SSF54814">
    <property type="entry name" value="Prokaryotic type KH domain (KH-domain type II)"/>
    <property type="match status" value="1"/>
</dbReference>
<dbReference type="GO" id="GO:0019843">
    <property type="term" value="F:rRNA binding"/>
    <property type="evidence" value="ECO:0007669"/>
    <property type="project" value="TreeGrafter"/>
</dbReference>
<dbReference type="InterPro" id="IPR005662">
    <property type="entry name" value="GTPase_Era-like"/>
</dbReference>
<evidence type="ECO:0000256" key="2">
    <source>
        <dbReference type="ARBA" id="ARBA00022741"/>
    </source>
</evidence>
<dbReference type="Gene3D" id="3.30.300.20">
    <property type="match status" value="1"/>
</dbReference>
<dbReference type="PROSITE" id="PS51713">
    <property type="entry name" value="G_ERA"/>
    <property type="match status" value="1"/>
</dbReference>
<feature type="domain" description="KH type-2" evidence="5">
    <location>
        <begin position="199"/>
        <end position="283"/>
    </location>
</feature>
<dbReference type="FunFam" id="3.40.50.300:FF:000094">
    <property type="entry name" value="GTPase Era"/>
    <property type="match status" value="1"/>
</dbReference>
<dbReference type="PANTHER" id="PTHR42698">
    <property type="entry name" value="GTPASE ERA"/>
    <property type="match status" value="1"/>
</dbReference>
<dbReference type="GO" id="GO:0000028">
    <property type="term" value="P:ribosomal small subunit assembly"/>
    <property type="evidence" value="ECO:0007669"/>
    <property type="project" value="TreeGrafter"/>
</dbReference>
<dbReference type="AlphaFoldDB" id="A0A3B1BUB2"/>
<gene>
    <name evidence="7" type="ORF">MNBD_GAMMA26-1463</name>
</gene>
<evidence type="ECO:0000259" key="5">
    <source>
        <dbReference type="PROSITE" id="PS50823"/>
    </source>
</evidence>
<organism evidence="7">
    <name type="scientific">hydrothermal vent metagenome</name>
    <dbReference type="NCBI Taxonomy" id="652676"/>
    <lineage>
        <taxon>unclassified sequences</taxon>
        <taxon>metagenomes</taxon>
        <taxon>ecological metagenomes</taxon>
    </lineage>
</organism>
<dbReference type="Gene3D" id="3.40.50.300">
    <property type="entry name" value="P-loop containing nucleotide triphosphate hydrolases"/>
    <property type="match status" value="1"/>
</dbReference>
<reference evidence="7" key="1">
    <citation type="submission" date="2018-06" db="EMBL/GenBank/DDBJ databases">
        <authorList>
            <person name="Zhirakovskaya E."/>
        </authorList>
    </citation>
    <scope>NUCLEOTIDE SEQUENCE</scope>
</reference>
<dbReference type="GO" id="GO:0005525">
    <property type="term" value="F:GTP binding"/>
    <property type="evidence" value="ECO:0007669"/>
    <property type="project" value="UniProtKB-KW"/>
</dbReference>
<name>A0A3B1BUB2_9ZZZZ</name>
<dbReference type="NCBIfam" id="TIGR00231">
    <property type="entry name" value="small_GTP"/>
    <property type="match status" value="1"/>
</dbReference>
<accession>A0A3B1BUB2</accession>
<dbReference type="GO" id="GO:0043024">
    <property type="term" value="F:ribosomal small subunit binding"/>
    <property type="evidence" value="ECO:0007669"/>
    <property type="project" value="TreeGrafter"/>
</dbReference>
<dbReference type="InterPro" id="IPR005225">
    <property type="entry name" value="Small_GTP-bd"/>
</dbReference>
<dbReference type="GO" id="GO:0005829">
    <property type="term" value="C:cytosol"/>
    <property type="evidence" value="ECO:0007669"/>
    <property type="project" value="TreeGrafter"/>
</dbReference>
<evidence type="ECO:0000256" key="3">
    <source>
        <dbReference type="ARBA" id="ARBA00022884"/>
    </source>
</evidence>
<proteinExistence type="inferred from homology"/>
<keyword evidence="3" id="KW-0694">RNA-binding</keyword>
<evidence type="ECO:0000256" key="1">
    <source>
        <dbReference type="ARBA" id="ARBA00007921"/>
    </source>
</evidence>
<evidence type="ECO:0000256" key="4">
    <source>
        <dbReference type="ARBA" id="ARBA00023134"/>
    </source>
</evidence>
<dbReference type="InterPro" id="IPR006073">
    <property type="entry name" value="GTP-bd"/>
</dbReference>
<keyword evidence="4" id="KW-0342">GTP-binding</keyword>
<dbReference type="SUPFAM" id="SSF52540">
    <property type="entry name" value="P-loop containing nucleoside triphosphate hydrolases"/>
    <property type="match status" value="1"/>
</dbReference>
<dbReference type="InterPro" id="IPR015946">
    <property type="entry name" value="KH_dom-like_a/b"/>
</dbReference>
<protein>
    <submittedName>
        <fullName evidence="7">GTP-binding protein Era</fullName>
    </submittedName>
</protein>
<dbReference type="EMBL" id="UOFX01000057">
    <property type="protein sequence ID" value="VAX09925.1"/>
    <property type="molecule type" value="Genomic_DNA"/>
</dbReference>
<feature type="domain" description="Era-type G" evidence="6">
    <location>
        <begin position="8"/>
        <end position="176"/>
    </location>
</feature>
<dbReference type="PROSITE" id="PS50823">
    <property type="entry name" value="KH_TYPE_2"/>
    <property type="match status" value="1"/>
</dbReference>
<dbReference type="InterPro" id="IPR004044">
    <property type="entry name" value="KH_dom_type_2"/>
</dbReference>
<keyword evidence="2" id="KW-0547">Nucleotide-binding</keyword>
<comment type="similarity">
    <text evidence="1">Belongs to the TRAFAC class TrmE-Era-EngA-EngB-Septin-like GTPase superfamily. Era GTPase family.</text>
</comment>
<dbReference type="PANTHER" id="PTHR42698:SF1">
    <property type="entry name" value="GTPASE ERA, MITOCHONDRIAL"/>
    <property type="match status" value="1"/>
</dbReference>